<evidence type="ECO:0000259" key="1">
    <source>
        <dbReference type="Pfam" id="PF00149"/>
    </source>
</evidence>
<dbReference type="RefSeq" id="WP_149284458.1">
    <property type="nucleotide sequence ID" value="NZ_CP038437.2"/>
</dbReference>
<proteinExistence type="predicted"/>
<dbReference type="Gene3D" id="3.60.21.10">
    <property type="match status" value="1"/>
</dbReference>
<dbReference type="PANTHER" id="PTHR37844">
    <property type="entry name" value="SER/THR PROTEIN PHOSPHATASE SUPERFAMILY (AFU_ORTHOLOGUE AFUA_1G14840)"/>
    <property type="match status" value="1"/>
</dbReference>
<dbReference type="KEGG" id="hbh:E4T21_07745"/>
<sequence>MRLRILSDLHLEHFGGERELPDVDADVVVLAGDIHVGLAGLDWAAQRFPGQPVIYVPGNHEFYRHRMTPLRAEMREHAARLGIHLLDNESVDIGGVRFLGTTLWTDFALYDERPQQQREEIPAETLSAALRLMPDFAIVEQPDGEVYSPEESVRLHQQALSWLSEHLAKPFNGLRVVVSHHAPLAACIPERYQGDELSPAFASDLSHLMGSATLWLHGHVHDSVDIEVAGTRVLANPGGYPDEFDPPMFIPDMVVEVGDLR</sequence>
<evidence type="ECO:0000313" key="3">
    <source>
        <dbReference type="Proteomes" id="UP000324285"/>
    </source>
</evidence>
<accession>A0A5C1NGX4</accession>
<feature type="domain" description="Calcineurin-like phosphoesterase" evidence="1">
    <location>
        <begin position="1"/>
        <end position="222"/>
    </location>
</feature>
<keyword evidence="3" id="KW-1185">Reference proteome</keyword>
<organism evidence="2 3">
    <name type="scientific">Halomonas binhaiensis</name>
    <dbReference type="NCBI Taxonomy" id="2562282"/>
    <lineage>
        <taxon>Bacteria</taxon>
        <taxon>Pseudomonadati</taxon>
        <taxon>Pseudomonadota</taxon>
        <taxon>Gammaproteobacteria</taxon>
        <taxon>Oceanospirillales</taxon>
        <taxon>Halomonadaceae</taxon>
        <taxon>Halomonas</taxon>
    </lineage>
</organism>
<dbReference type="Proteomes" id="UP000324285">
    <property type="component" value="Chromosome"/>
</dbReference>
<dbReference type="AlphaFoldDB" id="A0A5C1NGX4"/>
<name>A0A5C1NGX4_9GAMM</name>
<reference evidence="2" key="1">
    <citation type="submission" date="2021-02" db="EMBL/GenBank/DDBJ databases">
        <title>Strain Y2R2, a novel species of the genus Halomonas.</title>
        <authorList>
            <person name="Huang H."/>
        </authorList>
    </citation>
    <scope>NUCLEOTIDE SEQUENCE</scope>
    <source>
        <strain evidence="2">Y2R2</strain>
    </source>
</reference>
<dbReference type="InterPro" id="IPR029052">
    <property type="entry name" value="Metallo-depent_PP-like"/>
</dbReference>
<dbReference type="InterPro" id="IPR004843">
    <property type="entry name" value="Calcineurin-like_PHP"/>
</dbReference>
<dbReference type="EMBL" id="CP038437">
    <property type="protein sequence ID" value="QEM81447.1"/>
    <property type="molecule type" value="Genomic_DNA"/>
</dbReference>
<dbReference type="Pfam" id="PF00149">
    <property type="entry name" value="Metallophos"/>
    <property type="match status" value="1"/>
</dbReference>
<dbReference type="GO" id="GO:0016787">
    <property type="term" value="F:hydrolase activity"/>
    <property type="evidence" value="ECO:0007669"/>
    <property type="project" value="InterPro"/>
</dbReference>
<evidence type="ECO:0000313" key="2">
    <source>
        <dbReference type="EMBL" id="QEM81447.1"/>
    </source>
</evidence>
<dbReference type="PANTHER" id="PTHR37844:SF2">
    <property type="entry name" value="SER_THR PROTEIN PHOSPHATASE SUPERFAMILY (AFU_ORTHOLOGUE AFUA_1G14840)"/>
    <property type="match status" value="1"/>
</dbReference>
<dbReference type="OrthoDB" id="356681at2"/>
<protein>
    <submittedName>
        <fullName evidence="2">Metallophosphoesterase family protein</fullName>
    </submittedName>
</protein>
<gene>
    <name evidence="2" type="ORF">E4T21_07745</name>
</gene>
<dbReference type="SUPFAM" id="SSF56300">
    <property type="entry name" value="Metallo-dependent phosphatases"/>
    <property type="match status" value="1"/>
</dbReference>